<accession>A0A1F5RFV0</accession>
<feature type="domain" description="Secretion system C-terminal sorting" evidence="3">
    <location>
        <begin position="1115"/>
        <end position="1189"/>
    </location>
</feature>
<dbReference type="AlphaFoldDB" id="A0A1F5RFV0"/>
<evidence type="ECO:0000259" key="2">
    <source>
        <dbReference type="Pfam" id="PF07581"/>
    </source>
</evidence>
<feature type="domain" description="GLUG" evidence="2">
    <location>
        <begin position="465"/>
        <end position="486"/>
    </location>
</feature>
<comment type="caution">
    <text evidence="4">The sequence shown here is derived from an EMBL/GenBank/DDBJ whole genome shotgun (WGS) entry which is preliminary data.</text>
</comment>
<evidence type="ECO:0008006" key="6">
    <source>
        <dbReference type="Google" id="ProtNLM"/>
    </source>
</evidence>
<feature type="domain" description="GLUG" evidence="2">
    <location>
        <begin position="234"/>
        <end position="258"/>
    </location>
</feature>
<name>A0A1F5RFV0_9BACT</name>
<feature type="domain" description="GLUG" evidence="2">
    <location>
        <begin position="175"/>
        <end position="202"/>
    </location>
</feature>
<feature type="domain" description="GLUG" evidence="2">
    <location>
        <begin position="493"/>
        <end position="516"/>
    </location>
</feature>
<keyword evidence="1" id="KW-0732">Signal</keyword>
<feature type="domain" description="GLUG" evidence="2">
    <location>
        <begin position="891"/>
        <end position="917"/>
    </location>
</feature>
<feature type="chain" id="PRO_5009520859" description="Secretion system C-terminal sorting domain-containing protein" evidence="1">
    <location>
        <begin position="33"/>
        <end position="1192"/>
    </location>
</feature>
<feature type="domain" description="GLUG" evidence="2">
    <location>
        <begin position="861"/>
        <end position="887"/>
    </location>
</feature>
<dbReference type="Proteomes" id="UP000177230">
    <property type="component" value="Unassembled WGS sequence"/>
</dbReference>
<feature type="domain" description="GLUG" evidence="2">
    <location>
        <begin position="833"/>
        <end position="856"/>
    </location>
</feature>
<evidence type="ECO:0000259" key="3">
    <source>
        <dbReference type="Pfam" id="PF18962"/>
    </source>
</evidence>
<feature type="signal peptide" evidence="1">
    <location>
        <begin position="1"/>
        <end position="32"/>
    </location>
</feature>
<evidence type="ECO:0000313" key="4">
    <source>
        <dbReference type="EMBL" id="OGF12931.1"/>
    </source>
</evidence>
<dbReference type="Pfam" id="PF07581">
    <property type="entry name" value="Glug"/>
    <property type="match status" value="11"/>
</dbReference>
<gene>
    <name evidence="4" type="ORF">A2024_11945</name>
</gene>
<reference evidence="4 5" key="1">
    <citation type="journal article" date="2016" name="Nat. Commun.">
        <title>Thousands of microbial genomes shed light on interconnected biogeochemical processes in an aquifer system.</title>
        <authorList>
            <person name="Anantharaman K."/>
            <person name="Brown C.T."/>
            <person name="Hug L.A."/>
            <person name="Sharon I."/>
            <person name="Castelle C.J."/>
            <person name="Probst A.J."/>
            <person name="Thomas B.C."/>
            <person name="Singh A."/>
            <person name="Wilkins M.J."/>
            <person name="Karaoz U."/>
            <person name="Brodie E.L."/>
            <person name="Williams K.H."/>
            <person name="Hubbard S.S."/>
            <person name="Banfield J.F."/>
        </authorList>
    </citation>
    <scope>NUCLEOTIDE SEQUENCE [LARGE SCALE GENOMIC DNA]</scope>
</reference>
<dbReference type="NCBIfam" id="TIGR04183">
    <property type="entry name" value="Por_Secre_tail"/>
    <property type="match status" value="1"/>
</dbReference>
<evidence type="ECO:0000256" key="1">
    <source>
        <dbReference type="SAM" id="SignalP"/>
    </source>
</evidence>
<sequence length="1192" mass="124510">MKTNLIKIGKRLALLGMQAIALAFLAQGMAYATGGTPSGSGTEGDPFLIADYEDLKVVGTDTSTYSLNSVYRLTSNIDASASALEDSGKGFVSIGTNTAPFTGVFHGSGCIINDLMINRSATNYIGLFGNIISGTIDSLGMAGGSVTGGNYVGFLSGRDSNSTVNGCYSTGSVMGGRNVGGLVGLNYNGGTIDRCYATGAVTGSDVQVGGLVGLNYNGTVNGCYATGFILGRGKCVGGLVGYNYNGIVSDCYAEGSVTGDSSFVGGLVGVNQGSSTVNGCYSTGSVTGYSGFVGGLVGFNDGGSVSVGHSTSSVEGNNNFVGGFCGANYNSGLIIKCYSKGAVTGNNNFYVGGLVGGNDYNSTVSECHAVGTVTSNSGYVGGLVGINNNSKVDLSYASGSVLGLGSTVGGLIGMNDTYSTIDRSMATGSVTAGTHSAGGLVGYNDYNSTISKSYATGTVASLWAGSVGGLVGYNYWSIISECYSTGPATGTDYIGGLAGGNAYGTINNCYSTGEVNSYYNKYIGGLTGYSASSTVSGSYWNKETTMAAVGVGYISGGSAACYGLTTAQMKQDTSFNSWDFSATWRIRSDSTYPSLQSLDNAPFAFFDRFYTQSKTFLLSNFILNDCDMETTRANLVLHVNSVSVGTTDSVTTLTFPDSIAKGTVDTVKYRVGEIRSTDTLWGNIATAYVIFDATLEGNGTEETPYLIPDYASLKMIGSIIYGYELDKVYRLVADIDASPSATENSDSGFVPIGTNGMPFIGAFHGGGHVIKNLMINRPATDYVGLFGYISVANIDSLGLSNCYVAGNYRVGGLVGYSYQSTVMESYATGSVMGYFAVGGIVGYNSYGILSECYATGPVMGSNNYVGGLVGLNYTGSKVNKCYATGSVLGNSRYVGGLVGANYSNGAISGCYSTGSVSGSNDYVGGLVGANYINGTVSGCYWNTETSGLISGVGTNNGSADITGVTTVPMKQSSSFMDWSFDTTWTIRSDSTYPGLQSLDNAPFAFYDTLISNRSFELSRLLLNDCDVETARNNLMLRIISVSLGTTDSVSTLIFPDSTTNGIINTVKYRIGENRSFDTLWGNIATAYLTLDTSYMGVESSKIVGLFRYELRQNHPNPFNTRTTISYQLAVDGYVSLKVYDMLGRKAATLVDGLKPAGMHRAIFNVQRLAEGIYFYRLQAGTFTETKKLLLLK</sequence>
<dbReference type="InterPro" id="IPR011493">
    <property type="entry name" value="GLUG"/>
</dbReference>
<dbReference type="Gene3D" id="2.60.40.4070">
    <property type="match status" value="1"/>
</dbReference>
<dbReference type="Pfam" id="PF18962">
    <property type="entry name" value="Por_Secre_tail"/>
    <property type="match status" value="1"/>
</dbReference>
<evidence type="ECO:0000313" key="5">
    <source>
        <dbReference type="Proteomes" id="UP000177230"/>
    </source>
</evidence>
<protein>
    <recommendedName>
        <fullName evidence="6">Secretion system C-terminal sorting domain-containing protein</fullName>
    </recommendedName>
</protein>
<feature type="domain" description="GLUG" evidence="2">
    <location>
        <begin position="207"/>
        <end position="227"/>
    </location>
</feature>
<dbReference type="Gene3D" id="2.160.20.110">
    <property type="match status" value="4"/>
</dbReference>
<feature type="domain" description="GLUG" evidence="2">
    <location>
        <begin position="806"/>
        <end position="831"/>
    </location>
</feature>
<dbReference type="EMBL" id="MFFM01000028">
    <property type="protein sequence ID" value="OGF12931.1"/>
    <property type="molecule type" value="Genomic_DNA"/>
</dbReference>
<feature type="domain" description="GLUG" evidence="2">
    <location>
        <begin position="433"/>
        <end position="459"/>
    </location>
</feature>
<organism evidence="4 5">
    <name type="scientific">Candidatus Edwardsbacteria bacterium GWF2_54_11</name>
    <dbReference type="NCBI Taxonomy" id="1817851"/>
    <lineage>
        <taxon>Bacteria</taxon>
        <taxon>Candidatus Edwardsiibacteriota</taxon>
    </lineage>
</organism>
<proteinExistence type="predicted"/>
<dbReference type="InterPro" id="IPR026444">
    <property type="entry name" value="Secre_tail"/>
</dbReference>
<feature type="domain" description="GLUG" evidence="2">
    <location>
        <begin position="347"/>
        <end position="374"/>
    </location>
</feature>